<organism evidence="1 2">
    <name type="scientific">Planosporangium flavigriseum</name>
    <dbReference type="NCBI Taxonomy" id="373681"/>
    <lineage>
        <taxon>Bacteria</taxon>
        <taxon>Bacillati</taxon>
        <taxon>Actinomycetota</taxon>
        <taxon>Actinomycetes</taxon>
        <taxon>Micromonosporales</taxon>
        <taxon>Micromonosporaceae</taxon>
        <taxon>Planosporangium</taxon>
    </lineage>
</organism>
<dbReference type="Proteomes" id="UP000653674">
    <property type="component" value="Unassembled WGS sequence"/>
</dbReference>
<reference evidence="1" key="1">
    <citation type="submission" date="2021-01" db="EMBL/GenBank/DDBJ databases">
        <title>Whole genome shotgun sequence of Planosporangium flavigriseum NBRC 105377.</title>
        <authorList>
            <person name="Komaki H."/>
            <person name="Tamura T."/>
        </authorList>
    </citation>
    <scope>NUCLEOTIDE SEQUENCE</scope>
    <source>
        <strain evidence="1">NBRC 105377</strain>
    </source>
</reference>
<comment type="caution">
    <text evidence="1">The sequence shown here is derived from an EMBL/GenBank/DDBJ whole genome shotgun (WGS) entry which is preliminary data.</text>
</comment>
<accession>A0A8J3LLD8</accession>
<protein>
    <recommendedName>
        <fullName evidence="3">Lipoprotein</fullName>
    </recommendedName>
</protein>
<evidence type="ECO:0008006" key="3">
    <source>
        <dbReference type="Google" id="ProtNLM"/>
    </source>
</evidence>
<keyword evidence="2" id="KW-1185">Reference proteome</keyword>
<evidence type="ECO:0000313" key="2">
    <source>
        <dbReference type="Proteomes" id="UP000653674"/>
    </source>
</evidence>
<dbReference type="RefSeq" id="WP_168075674.1">
    <property type="nucleotide sequence ID" value="NZ_BAAAQJ010000019.1"/>
</dbReference>
<name>A0A8J3LLD8_9ACTN</name>
<dbReference type="EMBL" id="BONU01000005">
    <property type="protein sequence ID" value="GIG72733.1"/>
    <property type="molecule type" value="Genomic_DNA"/>
</dbReference>
<dbReference type="PROSITE" id="PS51257">
    <property type="entry name" value="PROKAR_LIPOPROTEIN"/>
    <property type="match status" value="1"/>
</dbReference>
<gene>
    <name evidence="1" type="ORF">Pfl04_11370</name>
</gene>
<evidence type="ECO:0000313" key="1">
    <source>
        <dbReference type="EMBL" id="GIG72733.1"/>
    </source>
</evidence>
<sequence length="242" mass="24931">MRLVPARPAAAQHNRRRAVAALVTAALGTLTGCGSISDAQQVMDRAHLVNELASRLDHASELTYTAEYQLPGGGRATIAQAQRPLRTVYIYPGGKFATTPDATIDCGTDSGAATCTLTAPPSPSTDATTLVNALRDRGVAPPTLVVGLLTAASLSSNTQIQQHDTTLAGEHSTCVNVAGVENSAASQFDACITSAGVLGSFKGTVDNKKLDISLISYAASVAADAFDVPTGVKIVDQRPKIS</sequence>
<dbReference type="AlphaFoldDB" id="A0A8J3LLD8"/>
<proteinExistence type="predicted"/>